<feature type="repeat" description="WD" evidence="6">
    <location>
        <begin position="100"/>
        <end position="133"/>
    </location>
</feature>
<evidence type="ECO:0000256" key="5">
    <source>
        <dbReference type="ARBA" id="ARBA00023163"/>
    </source>
</evidence>
<reference evidence="7 8" key="1">
    <citation type="journal article" date="2012" name="New Phytol.">
        <title>Insight into trade-off between wood decay and parasitism from the genome of a fungal forest pathogen.</title>
        <authorList>
            <person name="Olson A."/>
            <person name="Aerts A."/>
            <person name="Asiegbu F."/>
            <person name="Belbahri L."/>
            <person name="Bouzid O."/>
            <person name="Broberg A."/>
            <person name="Canback B."/>
            <person name="Coutinho P.M."/>
            <person name="Cullen D."/>
            <person name="Dalman K."/>
            <person name="Deflorio G."/>
            <person name="van Diepen L.T."/>
            <person name="Dunand C."/>
            <person name="Duplessis S."/>
            <person name="Durling M."/>
            <person name="Gonthier P."/>
            <person name="Grimwood J."/>
            <person name="Fossdal C.G."/>
            <person name="Hansson D."/>
            <person name="Henrissat B."/>
            <person name="Hietala A."/>
            <person name="Himmelstrand K."/>
            <person name="Hoffmeister D."/>
            <person name="Hogberg N."/>
            <person name="James T.Y."/>
            <person name="Karlsson M."/>
            <person name="Kohler A."/>
            <person name="Kues U."/>
            <person name="Lee Y.H."/>
            <person name="Lin Y.C."/>
            <person name="Lind M."/>
            <person name="Lindquist E."/>
            <person name="Lombard V."/>
            <person name="Lucas S."/>
            <person name="Lunden K."/>
            <person name="Morin E."/>
            <person name="Murat C."/>
            <person name="Park J."/>
            <person name="Raffaello T."/>
            <person name="Rouze P."/>
            <person name="Salamov A."/>
            <person name="Schmutz J."/>
            <person name="Solheim H."/>
            <person name="Stahlberg J."/>
            <person name="Velez H."/>
            <person name="de Vries R.P."/>
            <person name="Wiebenga A."/>
            <person name="Woodward S."/>
            <person name="Yakovlev I."/>
            <person name="Garbelotto M."/>
            <person name="Martin F."/>
            <person name="Grigoriev I.V."/>
            <person name="Stenlid J."/>
        </authorList>
    </citation>
    <scope>NUCLEOTIDE SEQUENCE [LARGE SCALE GENOMIC DNA]</scope>
    <source>
        <strain evidence="7 8">TC 32-1</strain>
    </source>
</reference>
<feature type="repeat" description="WD" evidence="6">
    <location>
        <begin position="16"/>
        <end position="50"/>
    </location>
</feature>
<dbReference type="Gene3D" id="2.130.10.10">
    <property type="entry name" value="YVTN repeat-like/Quinoprotein amine dehydrogenase"/>
    <property type="match status" value="1"/>
</dbReference>
<dbReference type="GeneID" id="20677240"/>
<dbReference type="InParanoid" id="W4KPC6"/>
<dbReference type="SMART" id="SM00320">
    <property type="entry name" value="WD40"/>
    <property type="match status" value="3"/>
</dbReference>
<dbReference type="InterPro" id="IPR036322">
    <property type="entry name" value="WD40_repeat_dom_sf"/>
</dbReference>
<dbReference type="InterPro" id="IPR015943">
    <property type="entry name" value="WD40/YVTN_repeat-like_dom_sf"/>
</dbReference>
<gene>
    <name evidence="7" type="ORF">HETIRDRAFT_468581</name>
</gene>
<accession>W4KPC6</accession>
<protein>
    <recommendedName>
        <fullName evidence="9">WD40 repeat-like protein</fullName>
    </recommendedName>
</protein>
<dbReference type="HOGENOM" id="CLU_035513_0_0_1"/>
<name>W4KPC6_HETIT</name>
<evidence type="ECO:0008006" key="9">
    <source>
        <dbReference type="Google" id="ProtNLM"/>
    </source>
</evidence>
<evidence type="ECO:0000256" key="2">
    <source>
        <dbReference type="ARBA" id="ARBA00022574"/>
    </source>
</evidence>
<dbReference type="eggNOG" id="KOG1034">
    <property type="taxonomic scope" value="Eukaryota"/>
</dbReference>
<dbReference type="EMBL" id="KI925454">
    <property type="protein sequence ID" value="ETW86886.1"/>
    <property type="molecule type" value="Genomic_DNA"/>
</dbReference>
<sequence length="408" mass="44713">MLYIVDIRSNEIAGYLRGHGGAITSITVHPTEPHLLCTTSRDFTARIYDLTLSPNQEPNNPMWMPGAGPNRAGAAHALHMTESEGQYSGRCVAVLCAGRSGGHQAAVLGSAFHPTLPIIATCGLDRVVKIWRIPPPVEGENPPILREDKPLFSSSCVHRSRVLSINWSAPSALLCIVTDNKLLFDYFACRIGYDTLLTHSAPILLRRGPKEWQEEAGEMVVWQWLGADRFFPLHHPVQDVLRGCTSDYQESSSFKILSSVPLPYPPISQRIPPSSVQIAVCSSPSTDPTTRSNRHDPLILVPLLDIVRVINAGDLAPRASPPFPLDVPEVVEMTKRIRLDEGSGEGERIWQEGLGWGIETGTSKGKSRFDADEEAKESVQAACMSVDRKVVIAVGEQGAIWVWVHKTG</sequence>
<dbReference type="Pfam" id="PF00400">
    <property type="entry name" value="WD40"/>
    <property type="match status" value="2"/>
</dbReference>
<keyword evidence="4" id="KW-0805">Transcription regulation</keyword>
<dbReference type="Proteomes" id="UP000030671">
    <property type="component" value="Unassembled WGS sequence"/>
</dbReference>
<dbReference type="KEGG" id="hir:HETIRDRAFT_468581"/>
<dbReference type="STRING" id="747525.W4KPC6"/>
<keyword evidence="5" id="KW-0804">Transcription</keyword>
<dbReference type="OrthoDB" id="7318948at2759"/>
<evidence type="ECO:0000256" key="1">
    <source>
        <dbReference type="ARBA" id="ARBA00008075"/>
    </source>
</evidence>
<dbReference type="InterPro" id="IPR001680">
    <property type="entry name" value="WD40_rpt"/>
</dbReference>
<keyword evidence="2 6" id="KW-0853">WD repeat</keyword>
<dbReference type="PROSITE" id="PS50294">
    <property type="entry name" value="WD_REPEATS_REGION"/>
    <property type="match status" value="1"/>
</dbReference>
<evidence type="ECO:0000313" key="8">
    <source>
        <dbReference type="Proteomes" id="UP000030671"/>
    </source>
</evidence>
<proteinExistence type="inferred from homology"/>
<keyword evidence="3" id="KW-0677">Repeat</keyword>
<comment type="similarity">
    <text evidence="1">Belongs to the WD repeat ESC family.</text>
</comment>
<evidence type="ECO:0000256" key="6">
    <source>
        <dbReference type="PROSITE-ProRule" id="PRU00221"/>
    </source>
</evidence>
<evidence type="ECO:0000313" key="7">
    <source>
        <dbReference type="EMBL" id="ETW86886.1"/>
    </source>
</evidence>
<dbReference type="AlphaFoldDB" id="W4KPC6"/>
<evidence type="ECO:0000256" key="3">
    <source>
        <dbReference type="ARBA" id="ARBA00022737"/>
    </source>
</evidence>
<evidence type="ECO:0000256" key="4">
    <source>
        <dbReference type="ARBA" id="ARBA00023015"/>
    </source>
</evidence>
<dbReference type="SUPFAM" id="SSF50978">
    <property type="entry name" value="WD40 repeat-like"/>
    <property type="match status" value="1"/>
</dbReference>
<keyword evidence="8" id="KW-1185">Reference proteome</keyword>
<dbReference type="InterPro" id="IPR051243">
    <property type="entry name" value="PcG_WD-repeat"/>
</dbReference>
<organism evidence="7 8">
    <name type="scientific">Heterobasidion irregulare (strain TC 32-1)</name>
    <dbReference type="NCBI Taxonomy" id="747525"/>
    <lineage>
        <taxon>Eukaryota</taxon>
        <taxon>Fungi</taxon>
        <taxon>Dikarya</taxon>
        <taxon>Basidiomycota</taxon>
        <taxon>Agaricomycotina</taxon>
        <taxon>Agaricomycetes</taxon>
        <taxon>Russulales</taxon>
        <taxon>Bondarzewiaceae</taxon>
        <taxon>Heterobasidion</taxon>
        <taxon>Heterobasidion annosum species complex</taxon>
    </lineage>
</organism>
<dbReference type="PANTHER" id="PTHR10253">
    <property type="entry name" value="POLYCOMB PROTEIN"/>
    <property type="match status" value="1"/>
</dbReference>
<dbReference type="PROSITE" id="PS50082">
    <property type="entry name" value="WD_REPEATS_2"/>
    <property type="match status" value="2"/>
</dbReference>
<dbReference type="RefSeq" id="XP_009540855.1">
    <property type="nucleotide sequence ID" value="XM_009542560.1"/>
</dbReference>